<dbReference type="InterPro" id="IPR003819">
    <property type="entry name" value="TauD/TfdA-like"/>
</dbReference>
<dbReference type="PANTHER" id="PTHR10696">
    <property type="entry name" value="GAMMA-BUTYROBETAINE HYDROXYLASE-RELATED"/>
    <property type="match status" value="1"/>
</dbReference>
<keyword evidence="6" id="KW-1185">Reference proteome</keyword>
<dbReference type="InterPro" id="IPR042098">
    <property type="entry name" value="TauD-like_sf"/>
</dbReference>
<evidence type="ECO:0000256" key="2">
    <source>
        <dbReference type="ARBA" id="ARBA00023002"/>
    </source>
</evidence>
<dbReference type="Proteomes" id="UP001576774">
    <property type="component" value="Unassembled WGS sequence"/>
</dbReference>
<dbReference type="Pfam" id="PF02668">
    <property type="entry name" value="TauD"/>
    <property type="match status" value="1"/>
</dbReference>
<evidence type="ECO:0000256" key="1">
    <source>
        <dbReference type="ARBA" id="ARBA00001954"/>
    </source>
</evidence>
<keyword evidence="2" id="KW-0560">Oxidoreductase</keyword>
<feature type="domain" description="TauD/TfdA-like" evidence="4">
    <location>
        <begin position="64"/>
        <end position="312"/>
    </location>
</feature>
<sequence>MKTEFKTVSNQSNEEMATLANCAAAWKGDELLNSTYWNYQLTSVEVEEINKIPDFLEKSGILDNLNQFNQLSKTLAGVCEELENGKGAVLLKGFPVDRYSEEEIAKVYLAMCRLMGMPIRESNSNFDSPKRNQTQFITYIRAEAADSTQEGKQSNDAFKFHTDRCDANSLLCIRQARTGGENYLASAITIYNEMRQSHPDIAEELFQEIPFFFEGEKNWTTYPLWCIHKGKFTTQYSSAYVSLSQLIPDAPRLTEKQKQGLELLQEIGLRVGIKIRVEPGDWLITNNHVIYHSRTSWPIEGGQYDRLLLRAWYTPFNSRELPNTPSFKTFWGAVEAGKPKGGFLPNHPTPPDQPITEPLSENDAYWLAKYMKGRWRGVDNIK</sequence>
<evidence type="ECO:0000313" key="6">
    <source>
        <dbReference type="Proteomes" id="UP001576774"/>
    </source>
</evidence>
<comment type="cofactor">
    <cofactor evidence="1">
        <name>Fe(2+)</name>
        <dbReference type="ChEBI" id="CHEBI:29033"/>
    </cofactor>
</comment>
<evidence type="ECO:0000256" key="3">
    <source>
        <dbReference type="ARBA" id="ARBA00023194"/>
    </source>
</evidence>
<organism evidence="5 6">
    <name type="scientific">Floridaenema aerugineum BLCC-F46</name>
    <dbReference type="NCBI Taxonomy" id="3153654"/>
    <lineage>
        <taxon>Bacteria</taxon>
        <taxon>Bacillati</taxon>
        <taxon>Cyanobacteriota</taxon>
        <taxon>Cyanophyceae</taxon>
        <taxon>Oscillatoriophycideae</taxon>
        <taxon>Aerosakkonematales</taxon>
        <taxon>Aerosakkonemataceae</taxon>
        <taxon>Floridanema</taxon>
        <taxon>Floridanema aerugineum</taxon>
    </lineage>
</organism>
<dbReference type="PANTHER" id="PTHR10696:SF56">
    <property type="entry name" value="TAUD_TFDA-LIKE DOMAIN-CONTAINING PROTEIN"/>
    <property type="match status" value="1"/>
</dbReference>
<dbReference type="RefSeq" id="WP_413272639.1">
    <property type="nucleotide sequence ID" value="NZ_JBHFNQ010000170.1"/>
</dbReference>
<name>A0ABV4X9X9_9CYAN</name>
<proteinExistence type="predicted"/>
<reference evidence="5 6" key="1">
    <citation type="submission" date="2024-09" db="EMBL/GenBank/DDBJ databases">
        <title>Floridaenema gen nov. (Aerosakkonemataceae, Aerosakkonematales ord. nov., Cyanobacteria) from benthic tropical and subtropical fresh waters, with the description of four new species.</title>
        <authorList>
            <person name="Moretto J.A."/>
            <person name="Berthold D.E."/>
            <person name="Lefler F.W."/>
            <person name="Huang I.-S."/>
            <person name="Laughinghouse H. IV."/>
        </authorList>
    </citation>
    <scope>NUCLEOTIDE SEQUENCE [LARGE SCALE GENOMIC DNA]</scope>
    <source>
        <strain evidence="5 6">BLCC-F46</strain>
    </source>
</reference>
<comment type="caution">
    <text evidence="5">The sequence shown here is derived from an EMBL/GenBank/DDBJ whole genome shotgun (WGS) entry which is preliminary data.</text>
</comment>
<keyword evidence="5" id="KW-0223">Dioxygenase</keyword>
<dbReference type="InterPro" id="IPR050411">
    <property type="entry name" value="AlphaKG_dependent_hydroxylases"/>
</dbReference>
<accession>A0ABV4X9X9</accession>
<evidence type="ECO:0000259" key="4">
    <source>
        <dbReference type="Pfam" id="PF02668"/>
    </source>
</evidence>
<keyword evidence="3" id="KW-0045">Antibiotic biosynthesis</keyword>
<evidence type="ECO:0000313" key="5">
    <source>
        <dbReference type="EMBL" id="MFB2879604.1"/>
    </source>
</evidence>
<protein>
    <submittedName>
        <fullName evidence="5">TauD/TfdA family dioxygenase</fullName>
    </submittedName>
</protein>
<gene>
    <name evidence="5" type="ORF">ACE1CC_22335</name>
</gene>
<dbReference type="SUPFAM" id="SSF51197">
    <property type="entry name" value="Clavaminate synthase-like"/>
    <property type="match status" value="1"/>
</dbReference>
<dbReference type="GO" id="GO:0051213">
    <property type="term" value="F:dioxygenase activity"/>
    <property type="evidence" value="ECO:0007669"/>
    <property type="project" value="UniProtKB-KW"/>
</dbReference>
<dbReference type="EMBL" id="JBHFNQ010000170">
    <property type="protein sequence ID" value="MFB2879604.1"/>
    <property type="molecule type" value="Genomic_DNA"/>
</dbReference>
<dbReference type="Gene3D" id="3.60.130.10">
    <property type="entry name" value="Clavaminate synthase-like"/>
    <property type="match status" value="1"/>
</dbReference>